<dbReference type="InterPro" id="IPR054224">
    <property type="entry name" value="DUF6944"/>
</dbReference>
<proteinExistence type="predicted"/>
<dbReference type="OrthoDB" id="2927316at2"/>
<dbReference type="EMBL" id="LDPH01000007">
    <property type="protein sequence ID" value="KLV26699.1"/>
    <property type="molecule type" value="Genomic_DNA"/>
</dbReference>
<name>A0A0J1IL60_NIACI</name>
<organism evidence="1 2">
    <name type="scientific">Niallia circulans</name>
    <name type="common">Bacillus circulans</name>
    <dbReference type="NCBI Taxonomy" id="1397"/>
    <lineage>
        <taxon>Bacteria</taxon>
        <taxon>Bacillati</taxon>
        <taxon>Bacillota</taxon>
        <taxon>Bacilli</taxon>
        <taxon>Bacillales</taxon>
        <taxon>Bacillaceae</taxon>
        <taxon>Niallia</taxon>
    </lineage>
</organism>
<dbReference type="Proteomes" id="UP000036045">
    <property type="component" value="Unassembled WGS sequence"/>
</dbReference>
<keyword evidence="2" id="KW-1185">Reference proteome</keyword>
<dbReference type="RefSeq" id="WP_047941675.1">
    <property type="nucleotide sequence ID" value="NZ_LDPH01000007.1"/>
</dbReference>
<dbReference type="Pfam" id="PF22116">
    <property type="entry name" value="DUF6944"/>
    <property type="match status" value="1"/>
</dbReference>
<protein>
    <submittedName>
        <fullName evidence="1">Uncharacterized protein</fullName>
    </submittedName>
</protein>
<dbReference type="AlphaFoldDB" id="A0A0J1IL60"/>
<comment type="caution">
    <text evidence="1">The sequence shown here is derived from an EMBL/GenBank/DDBJ whole genome shotgun (WGS) entry which is preliminary data.</text>
</comment>
<evidence type="ECO:0000313" key="1">
    <source>
        <dbReference type="EMBL" id="KLV26699.1"/>
    </source>
</evidence>
<gene>
    <name evidence="1" type="ORF">ABW02_09100</name>
</gene>
<reference evidence="1 2" key="1">
    <citation type="submission" date="2015-05" db="EMBL/GenBank/DDBJ databases">
        <title>Whole genome sequence and identification of bacterial endophytes from Costus igneus.</title>
        <authorList>
            <person name="Lee Y.P."/>
            <person name="Gan H.M."/>
            <person name="Eng W."/>
            <person name="Wheatley M.S."/>
            <person name="Caraballo A."/>
            <person name="Polter S."/>
            <person name="Savka M.A."/>
            <person name="Hudson A.O."/>
        </authorList>
    </citation>
    <scope>NUCLEOTIDE SEQUENCE [LARGE SCALE GENOMIC DNA]</scope>
    <source>
        <strain evidence="1 2">RIT379</strain>
    </source>
</reference>
<evidence type="ECO:0000313" key="2">
    <source>
        <dbReference type="Proteomes" id="UP000036045"/>
    </source>
</evidence>
<sequence length="193" mass="20597">MNGHFKEIFGSAINTIGTIQAAIGITPSFHLSRETNYQLRLFGNILQGTGSALQADGQGTISLEKLGDEIQAIGNSTVITGLLLYKWSNTPTEQKLIITGNLLQALGSFVGLTDEFFDHTANGRIENIIGGLLQGIGNSLQALRGTEQLHGISNLNQQNIGVLGSWIQAIGSAISLIGQVKEELEEIALNINE</sequence>
<accession>A0A0J1IL60</accession>
<dbReference type="PATRIC" id="fig|1397.4.peg.5076"/>